<proteinExistence type="predicted"/>
<feature type="non-terminal residue" evidence="1">
    <location>
        <position position="1"/>
    </location>
</feature>
<protein>
    <submittedName>
        <fullName evidence="1">Uncharacterized protein</fullName>
    </submittedName>
</protein>
<name>A0A061SH87_9CHLO</name>
<sequence length="175" mass="18156">SEGGGPVGSGARVCPGGGARAAAMAAAAALGMGDRWPLLLPGGLVRADLWDQVGGWDEGVPMEMHHWDFWLKAERSRTAPRGFVQAGAVALPERLLGQCAWADSGPGCPGDELPDPASGLDWVVAWLRLKHHALFGEESLEEAAVLAAALPGAKLPHTDTEVVVALVRNAEGSAR</sequence>
<dbReference type="AlphaFoldDB" id="A0A061SH87"/>
<dbReference type="EMBL" id="GBEZ01001352">
    <property type="protein sequence ID" value="JAC83613.1"/>
    <property type="molecule type" value="Transcribed_RNA"/>
</dbReference>
<gene>
    <name evidence="1" type="ORF">TSPGSL018_2920</name>
</gene>
<accession>A0A061SH87</accession>
<organism evidence="1">
    <name type="scientific">Tetraselmis sp. GSL018</name>
    <dbReference type="NCBI Taxonomy" id="582737"/>
    <lineage>
        <taxon>Eukaryota</taxon>
        <taxon>Viridiplantae</taxon>
        <taxon>Chlorophyta</taxon>
        <taxon>core chlorophytes</taxon>
        <taxon>Chlorodendrophyceae</taxon>
        <taxon>Chlorodendrales</taxon>
        <taxon>Chlorodendraceae</taxon>
        <taxon>Tetraselmis</taxon>
    </lineage>
</organism>
<reference evidence="1" key="1">
    <citation type="submission" date="2014-05" db="EMBL/GenBank/DDBJ databases">
        <title>The transcriptome of the halophilic microalga Tetraselmis sp. GSL018 isolated from the Great Salt Lake, Utah.</title>
        <authorList>
            <person name="Jinkerson R.E."/>
            <person name="D'Adamo S."/>
            <person name="Posewitz M.C."/>
        </authorList>
    </citation>
    <scope>NUCLEOTIDE SEQUENCE</scope>
    <source>
        <strain evidence="1">GSL018</strain>
    </source>
</reference>
<evidence type="ECO:0000313" key="1">
    <source>
        <dbReference type="EMBL" id="JAC83613.1"/>
    </source>
</evidence>